<dbReference type="RefSeq" id="WP_209240576.1">
    <property type="nucleotide sequence ID" value="NZ_JADKMA010000084.1"/>
</dbReference>
<comment type="caution">
    <text evidence="4">The sequence shown here is derived from an EMBL/GenBank/DDBJ whole genome shotgun (WGS) entry which is preliminary data.</text>
</comment>
<evidence type="ECO:0000313" key="4">
    <source>
        <dbReference type="EMBL" id="MBO8193488.1"/>
    </source>
</evidence>
<sequence length="271" mass="28597">MVSSDRFTVNASILFTELPLLERPAAAAAAGFDKIELWWPWVDAPVPERSELDALRSALEDAQVQLTGLNFYAGQLPGPDRGALSVPGEESDKFRANIAVTADFAKSVGCKALNALYGNRVDGATEADQDALALENLALAAQAADRAEAVLLIEALNAPESPKCPLVSADRALEVVDAVNKATGLDNARFLMDLYHLSMNGEDLPAVIAAHTGRTAHVQIADNPGRGAPGTGSLDFDDLFGRLHKAGYDGLVGLEYKPGDNGSAAAFGWLK</sequence>
<dbReference type="Proteomes" id="UP001519064">
    <property type="component" value="Unassembled WGS sequence"/>
</dbReference>
<evidence type="ECO:0000259" key="3">
    <source>
        <dbReference type="Pfam" id="PF01261"/>
    </source>
</evidence>
<dbReference type="Pfam" id="PF01261">
    <property type="entry name" value="AP_endonuc_2"/>
    <property type="match status" value="1"/>
</dbReference>
<evidence type="ECO:0000256" key="1">
    <source>
        <dbReference type="ARBA" id="ARBA00023235"/>
    </source>
</evidence>
<dbReference type="SUPFAM" id="SSF51658">
    <property type="entry name" value="Xylose isomerase-like"/>
    <property type="match status" value="1"/>
</dbReference>
<comment type="similarity">
    <text evidence="2">Belongs to the hyi family.</text>
</comment>
<gene>
    <name evidence="4" type="ORF">ITI46_17750</name>
</gene>
<evidence type="ECO:0000256" key="2">
    <source>
        <dbReference type="PIRNR" id="PIRNR006241"/>
    </source>
</evidence>
<reference evidence="4 5" key="1">
    <citation type="submission" date="2020-11" db="EMBL/GenBank/DDBJ databases">
        <title>Streptomyces spirodelae sp. nov., isolated from duckweed.</title>
        <authorList>
            <person name="Saimee Y."/>
            <person name="Duangmal K."/>
        </authorList>
    </citation>
    <scope>NUCLEOTIDE SEQUENCE [LARGE SCALE GENOMIC DNA]</scope>
    <source>
        <strain evidence="4 5">S16-07</strain>
    </source>
</reference>
<dbReference type="EMBL" id="JADKMA010000084">
    <property type="protein sequence ID" value="MBO8193488.1"/>
    <property type="molecule type" value="Genomic_DNA"/>
</dbReference>
<dbReference type="InterPro" id="IPR050417">
    <property type="entry name" value="Sugar_Epim/Isomerase"/>
</dbReference>
<protein>
    <submittedName>
        <fullName evidence="4">TIM barrel protein</fullName>
    </submittedName>
</protein>
<proteinExistence type="inferred from homology"/>
<dbReference type="PANTHER" id="PTHR43489">
    <property type="entry name" value="ISOMERASE"/>
    <property type="match status" value="1"/>
</dbReference>
<dbReference type="PIRSF" id="PIRSF006241">
    <property type="entry name" value="HyI"/>
    <property type="match status" value="1"/>
</dbReference>
<dbReference type="InterPro" id="IPR036237">
    <property type="entry name" value="Xyl_isomerase-like_sf"/>
</dbReference>
<organism evidence="4 5">
    <name type="scientific">Streptomyces oryzae</name>
    <dbReference type="NCBI Taxonomy" id="1434886"/>
    <lineage>
        <taxon>Bacteria</taxon>
        <taxon>Bacillati</taxon>
        <taxon>Actinomycetota</taxon>
        <taxon>Actinomycetes</taxon>
        <taxon>Kitasatosporales</taxon>
        <taxon>Streptomycetaceae</taxon>
        <taxon>Streptomyces</taxon>
    </lineage>
</organism>
<dbReference type="Gene3D" id="3.20.20.150">
    <property type="entry name" value="Divalent-metal-dependent TIM barrel enzymes"/>
    <property type="match status" value="1"/>
</dbReference>
<evidence type="ECO:0000313" key="5">
    <source>
        <dbReference type="Proteomes" id="UP001519064"/>
    </source>
</evidence>
<keyword evidence="5" id="KW-1185">Reference proteome</keyword>
<dbReference type="InterPro" id="IPR026040">
    <property type="entry name" value="HyI-like"/>
</dbReference>
<dbReference type="InterPro" id="IPR013022">
    <property type="entry name" value="Xyl_isomerase-like_TIM-brl"/>
</dbReference>
<accession>A0ABS3XDL5</accession>
<keyword evidence="1 2" id="KW-0413">Isomerase</keyword>
<feature type="domain" description="Xylose isomerase-like TIM barrel" evidence="3">
    <location>
        <begin position="25"/>
        <end position="271"/>
    </location>
</feature>
<dbReference type="PANTHER" id="PTHR43489:SF6">
    <property type="entry name" value="HYDROXYPYRUVATE ISOMERASE-RELATED"/>
    <property type="match status" value="1"/>
</dbReference>
<name>A0ABS3XDL5_9ACTN</name>